<keyword evidence="2" id="KW-0238">DNA-binding</keyword>
<evidence type="ECO:0000313" key="5">
    <source>
        <dbReference type="EMBL" id="TDT46916.1"/>
    </source>
</evidence>
<accession>A0A4R7K6L4</accession>
<sequence length="411" mass="48146">MQVTFHLRKDKIGKGGLAPIRMVVASNGFKIFKAVKNVKSSVSSWDKKKERLRSPKANEAYNNHIEYNKIIDDLESKLKTLNRYILLNEIVPDKAYILDKLNSDSKMELTHSFIPSFNEFIELGKLTKAERTVKSYTTAKNFFENFEKSTGYSLRFESITNEFFEKFQEYCFTVKNTKNNYFARLVTTLKTFMKWSLERDYHSNISFLKFKAPEEEIEVIYLTYEELMSLYNFEFDNESFSRIRDMYCFACFTGLRFSDIRNLKASNVYENEIKINIQKTKTVDHTIPLNSFAKAILAKYKDTLYEPLPVISSQGFNKKIKKVCEKVKINTPTTTTRFVGSRKVEHTLPKWKLITSHTARKTFVTNSLILGMKIPVLKSITGHKKEQSFRRYVNISESLKRSEMDSTWDKK</sequence>
<dbReference type="InterPro" id="IPR011010">
    <property type="entry name" value="DNA_brk_join_enz"/>
</dbReference>
<dbReference type="GO" id="GO:0003677">
    <property type="term" value="F:DNA binding"/>
    <property type="evidence" value="ECO:0007669"/>
    <property type="project" value="UniProtKB-KW"/>
</dbReference>
<dbReference type="Gene3D" id="1.10.150.130">
    <property type="match status" value="1"/>
</dbReference>
<dbReference type="PROSITE" id="PS51898">
    <property type="entry name" value="TYR_RECOMBINASE"/>
    <property type="match status" value="1"/>
</dbReference>
<protein>
    <submittedName>
        <fullName evidence="5">Site-specific recombinase XerD</fullName>
    </submittedName>
</protein>
<dbReference type="InterPro" id="IPR050090">
    <property type="entry name" value="Tyrosine_recombinase_XerCD"/>
</dbReference>
<evidence type="ECO:0000259" key="4">
    <source>
        <dbReference type="PROSITE" id="PS51898"/>
    </source>
</evidence>
<dbReference type="InterPro" id="IPR013762">
    <property type="entry name" value="Integrase-like_cat_sf"/>
</dbReference>
<dbReference type="OrthoDB" id="1493636at2"/>
<gene>
    <name evidence="5" type="ORF">CLV90_0980</name>
</gene>
<feature type="domain" description="Tyr recombinase" evidence="4">
    <location>
        <begin position="217"/>
        <end position="405"/>
    </location>
</feature>
<evidence type="ECO:0000256" key="1">
    <source>
        <dbReference type="ARBA" id="ARBA00008857"/>
    </source>
</evidence>
<dbReference type="GO" id="GO:0006310">
    <property type="term" value="P:DNA recombination"/>
    <property type="evidence" value="ECO:0007669"/>
    <property type="project" value="UniProtKB-KW"/>
</dbReference>
<dbReference type="InterPro" id="IPR035386">
    <property type="entry name" value="Arm-DNA-bind_5"/>
</dbReference>
<comment type="similarity">
    <text evidence="1">Belongs to the 'phage' integrase family.</text>
</comment>
<reference evidence="5 6" key="1">
    <citation type="submission" date="2019-03" db="EMBL/GenBank/DDBJ databases">
        <title>Genomic Encyclopedia of Archaeal and Bacterial Type Strains, Phase II (KMG-II): from individual species to whole genera.</title>
        <authorList>
            <person name="Goeker M."/>
        </authorList>
    </citation>
    <scope>NUCLEOTIDE SEQUENCE [LARGE SCALE GENOMIC DNA]</scope>
    <source>
        <strain evidence="5 6">DSM 25233</strain>
    </source>
</reference>
<organism evidence="5 6">
    <name type="scientific">Maribacter spongiicola</name>
    <dbReference type="NCBI Taxonomy" id="1206753"/>
    <lineage>
        <taxon>Bacteria</taxon>
        <taxon>Pseudomonadati</taxon>
        <taxon>Bacteroidota</taxon>
        <taxon>Flavobacteriia</taxon>
        <taxon>Flavobacteriales</taxon>
        <taxon>Flavobacteriaceae</taxon>
        <taxon>Maribacter</taxon>
    </lineage>
</organism>
<dbReference type="CDD" id="cd01185">
    <property type="entry name" value="INTN1_C_like"/>
    <property type="match status" value="1"/>
</dbReference>
<dbReference type="GO" id="GO:0015074">
    <property type="term" value="P:DNA integration"/>
    <property type="evidence" value="ECO:0007669"/>
    <property type="project" value="InterPro"/>
</dbReference>
<dbReference type="Pfam" id="PF13102">
    <property type="entry name" value="Phage_int_SAM_5"/>
    <property type="match status" value="1"/>
</dbReference>
<dbReference type="Gene3D" id="1.10.443.10">
    <property type="entry name" value="Intergrase catalytic core"/>
    <property type="match status" value="1"/>
</dbReference>
<evidence type="ECO:0000256" key="3">
    <source>
        <dbReference type="ARBA" id="ARBA00023172"/>
    </source>
</evidence>
<dbReference type="Pfam" id="PF00589">
    <property type="entry name" value="Phage_integrase"/>
    <property type="match status" value="1"/>
</dbReference>
<dbReference type="InterPro" id="IPR010998">
    <property type="entry name" value="Integrase_recombinase_N"/>
</dbReference>
<proteinExistence type="inferred from homology"/>
<dbReference type="Proteomes" id="UP000294749">
    <property type="component" value="Unassembled WGS sequence"/>
</dbReference>
<evidence type="ECO:0000256" key="2">
    <source>
        <dbReference type="ARBA" id="ARBA00023125"/>
    </source>
</evidence>
<dbReference type="PANTHER" id="PTHR30349:SF64">
    <property type="entry name" value="PROPHAGE INTEGRASE INTD-RELATED"/>
    <property type="match status" value="1"/>
</dbReference>
<keyword evidence="3" id="KW-0233">DNA recombination</keyword>
<keyword evidence="6" id="KW-1185">Reference proteome</keyword>
<dbReference type="InterPro" id="IPR002104">
    <property type="entry name" value="Integrase_catalytic"/>
</dbReference>
<dbReference type="PANTHER" id="PTHR30349">
    <property type="entry name" value="PHAGE INTEGRASE-RELATED"/>
    <property type="match status" value="1"/>
</dbReference>
<evidence type="ECO:0000313" key="6">
    <source>
        <dbReference type="Proteomes" id="UP000294749"/>
    </source>
</evidence>
<dbReference type="Pfam" id="PF17293">
    <property type="entry name" value="Arm-DNA-bind_5"/>
    <property type="match status" value="1"/>
</dbReference>
<dbReference type="InterPro" id="IPR025269">
    <property type="entry name" value="SAM-like_dom"/>
</dbReference>
<dbReference type="RefSeq" id="WP_133686351.1">
    <property type="nucleotide sequence ID" value="NZ_SOAY01000010.1"/>
</dbReference>
<comment type="caution">
    <text evidence="5">The sequence shown here is derived from an EMBL/GenBank/DDBJ whole genome shotgun (WGS) entry which is preliminary data.</text>
</comment>
<dbReference type="SUPFAM" id="SSF56349">
    <property type="entry name" value="DNA breaking-rejoining enzymes"/>
    <property type="match status" value="1"/>
</dbReference>
<name>A0A4R7K6L4_9FLAO</name>
<dbReference type="EMBL" id="SOAY01000010">
    <property type="protein sequence ID" value="TDT46916.1"/>
    <property type="molecule type" value="Genomic_DNA"/>
</dbReference>
<dbReference type="AlphaFoldDB" id="A0A4R7K6L4"/>